<comment type="caution">
    <text evidence="4">The sequence shown here is derived from an EMBL/GenBank/DDBJ whole genome shotgun (WGS) entry which is preliminary data.</text>
</comment>
<dbReference type="PANTHER" id="PTHR10039">
    <property type="entry name" value="AMELOGENIN"/>
    <property type="match status" value="1"/>
</dbReference>
<dbReference type="InterPro" id="IPR002110">
    <property type="entry name" value="Ankyrin_rpt"/>
</dbReference>
<proteinExistence type="predicted"/>
<dbReference type="PROSITE" id="PS50837">
    <property type="entry name" value="NACHT"/>
    <property type="match status" value="1"/>
</dbReference>
<evidence type="ECO:0000256" key="2">
    <source>
        <dbReference type="PROSITE-ProRule" id="PRU00023"/>
    </source>
</evidence>
<dbReference type="InterPro" id="IPR031350">
    <property type="entry name" value="Goodbye_dom"/>
</dbReference>
<dbReference type="PANTHER" id="PTHR10039:SF16">
    <property type="entry name" value="GPI INOSITOL-DEACYLASE"/>
    <property type="match status" value="1"/>
</dbReference>
<dbReference type="Pfam" id="PF24883">
    <property type="entry name" value="NPHP3_N"/>
    <property type="match status" value="1"/>
</dbReference>
<dbReference type="PROSITE" id="PS50088">
    <property type="entry name" value="ANK_REPEAT"/>
    <property type="match status" value="5"/>
</dbReference>
<accession>A0A9P5JTV0</accession>
<dbReference type="InterPro" id="IPR056884">
    <property type="entry name" value="NPHP3-like_N"/>
</dbReference>
<dbReference type="InterPro" id="IPR054471">
    <property type="entry name" value="GPIID_WHD"/>
</dbReference>
<dbReference type="InterPro" id="IPR036770">
    <property type="entry name" value="Ankyrin_rpt-contain_sf"/>
</dbReference>
<dbReference type="EMBL" id="WHVB01000074">
    <property type="protein sequence ID" value="KAF8463245.1"/>
    <property type="molecule type" value="Genomic_DNA"/>
</dbReference>
<keyword evidence="2" id="KW-0040">ANK repeat</keyword>
<feature type="repeat" description="ANK" evidence="2">
    <location>
        <begin position="992"/>
        <end position="1024"/>
    </location>
</feature>
<feature type="domain" description="NACHT" evidence="3">
    <location>
        <begin position="345"/>
        <end position="474"/>
    </location>
</feature>
<feature type="repeat" description="ANK" evidence="2">
    <location>
        <begin position="922"/>
        <end position="954"/>
    </location>
</feature>
<dbReference type="PROSITE" id="PS50297">
    <property type="entry name" value="ANK_REP_REGION"/>
    <property type="match status" value="5"/>
</dbReference>
<reference evidence="4" key="2">
    <citation type="journal article" date="2020" name="Nat. Commun.">
        <title>Large-scale genome sequencing of mycorrhizal fungi provides insights into the early evolution of symbiotic traits.</title>
        <authorList>
            <person name="Miyauchi S."/>
            <person name="Kiss E."/>
            <person name="Kuo A."/>
            <person name="Drula E."/>
            <person name="Kohler A."/>
            <person name="Sanchez-Garcia M."/>
            <person name="Morin E."/>
            <person name="Andreopoulos B."/>
            <person name="Barry K.W."/>
            <person name="Bonito G."/>
            <person name="Buee M."/>
            <person name="Carver A."/>
            <person name="Chen C."/>
            <person name="Cichocki N."/>
            <person name="Clum A."/>
            <person name="Culley D."/>
            <person name="Crous P.W."/>
            <person name="Fauchery L."/>
            <person name="Girlanda M."/>
            <person name="Hayes R.D."/>
            <person name="Keri Z."/>
            <person name="LaButti K."/>
            <person name="Lipzen A."/>
            <person name="Lombard V."/>
            <person name="Magnuson J."/>
            <person name="Maillard F."/>
            <person name="Murat C."/>
            <person name="Nolan M."/>
            <person name="Ohm R.A."/>
            <person name="Pangilinan J."/>
            <person name="Pereira M.F."/>
            <person name="Perotto S."/>
            <person name="Peter M."/>
            <person name="Pfister S."/>
            <person name="Riley R."/>
            <person name="Sitrit Y."/>
            <person name="Stielow J.B."/>
            <person name="Szollosi G."/>
            <person name="Zifcakova L."/>
            <person name="Stursova M."/>
            <person name="Spatafora J.W."/>
            <person name="Tedersoo L."/>
            <person name="Vaario L.M."/>
            <person name="Yamada A."/>
            <person name="Yan M."/>
            <person name="Wang P."/>
            <person name="Xu J."/>
            <person name="Bruns T."/>
            <person name="Baldrian P."/>
            <person name="Vilgalys R."/>
            <person name="Dunand C."/>
            <person name="Henrissat B."/>
            <person name="Grigoriev I.V."/>
            <person name="Hibbett D."/>
            <person name="Nagy L.G."/>
            <person name="Martin F.M."/>
        </authorList>
    </citation>
    <scope>NUCLEOTIDE SEQUENCE</scope>
    <source>
        <strain evidence="4">Prilba</strain>
    </source>
</reference>
<evidence type="ECO:0000313" key="4">
    <source>
        <dbReference type="EMBL" id="KAF8463245.1"/>
    </source>
</evidence>
<feature type="repeat" description="ANK" evidence="2">
    <location>
        <begin position="853"/>
        <end position="885"/>
    </location>
</feature>
<dbReference type="PRINTS" id="PR01415">
    <property type="entry name" value="ANKYRIN"/>
</dbReference>
<dbReference type="OrthoDB" id="194358at2759"/>
<dbReference type="Gene3D" id="1.25.40.20">
    <property type="entry name" value="Ankyrin repeat-containing domain"/>
    <property type="match status" value="3"/>
</dbReference>
<protein>
    <recommendedName>
        <fullName evidence="3">NACHT domain-containing protein</fullName>
    </recommendedName>
</protein>
<evidence type="ECO:0000256" key="1">
    <source>
        <dbReference type="ARBA" id="ARBA00022737"/>
    </source>
</evidence>
<keyword evidence="1" id="KW-0677">Repeat</keyword>
<dbReference type="InterPro" id="IPR027417">
    <property type="entry name" value="P-loop_NTPase"/>
</dbReference>
<feature type="repeat" description="ANK" evidence="2">
    <location>
        <begin position="886"/>
        <end position="921"/>
    </location>
</feature>
<dbReference type="Pfam" id="PF22939">
    <property type="entry name" value="WHD_GPIID"/>
    <property type="match status" value="1"/>
</dbReference>
<reference evidence="4" key="1">
    <citation type="submission" date="2019-10" db="EMBL/GenBank/DDBJ databases">
        <authorList>
            <consortium name="DOE Joint Genome Institute"/>
            <person name="Kuo A."/>
            <person name="Miyauchi S."/>
            <person name="Kiss E."/>
            <person name="Drula E."/>
            <person name="Kohler A."/>
            <person name="Sanchez-Garcia M."/>
            <person name="Andreopoulos B."/>
            <person name="Barry K.W."/>
            <person name="Bonito G."/>
            <person name="Buee M."/>
            <person name="Carver A."/>
            <person name="Chen C."/>
            <person name="Cichocki N."/>
            <person name="Clum A."/>
            <person name="Culley D."/>
            <person name="Crous P.W."/>
            <person name="Fauchery L."/>
            <person name="Girlanda M."/>
            <person name="Hayes R."/>
            <person name="Keri Z."/>
            <person name="LaButti K."/>
            <person name="Lipzen A."/>
            <person name="Lombard V."/>
            <person name="Magnuson J."/>
            <person name="Maillard F."/>
            <person name="Morin E."/>
            <person name="Murat C."/>
            <person name="Nolan M."/>
            <person name="Ohm R."/>
            <person name="Pangilinan J."/>
            <person name="Pereira M."/>
            <person name="Perotto S."/>
            <person name="Peter M."/>
            <person name="Riley R."/>
            <person name="Sitrit Y."/>
            <person name="Stielow B."/>
            <person name="Szollosi G."/>
            <person name="Zifcakova L."/>
            <person name="Stursova M."/>
            <person name="Spatafora J.W."/>
            <person name="Tedersoo L."/>
            <person name="Vaario L.-M."/>
            <person name="Yamada A."/>
            <person name="Yan M."/>
            <person name="Wang P."/>
            <person name="Xu J."/>
            <person name="Bruns T."/>
            <person name="Baldrian P."/>
            <person name="Vilgalys R."/>
            <person name="Henrissat B."/>
            <person name="Grigoriev I.V."/>
            <person name="Hibbett D."/>
            <person name="Nagy L.G."/>
            <person name="Martin F.M."/>
        </authorList>
    </citation>
    <scope>NUCLEOTIDE SEQUENCE</scope>
    <source>
        <strain evidence="4">Prilba</strain>
    </source>
</reference>
<dbReference type="Pfam" id="PF17109">
    <property type="entry name" value="Goodbye"/>
    <property type="match status" value="1"/>
</dbReference>
<dbReference type="InterPro" id="IPR007111">
    <property type="entry name" value="NACHT_NTPase"/>
</dbReference>
<gene>
    <name evidence="4" type="ORF">DFH94DRAFT_858012</name>
</gene>
<feature type="repeat" description="ANK" evidence="2">
    <location>
        <begin position="955"/>
        <end position="991"/>
    </location>
</feature>
<organism evidence="4 5">
    <name type="scientific">Russula ochroleuca</name>
    <dbReference type="NCBI Taxonomy" id="152965"/>
    <lineage>
        <taxon>Eukaryota</taxon>
        <taxon>Fungi</taxon>
        <taxon>Dikarya</taxon>
        <taxon>Basidiomycota</taxon>
        <taxon>Agaricomycotina</taxon>
        <taxon>Agaricomycetes</taxon>
        <taxon>Russulales</taxon>
        <taxon>Russulaceae</taxon>
        <taxon>Russula</taxon>
    </lineage>
</organism>
<dbReference type="AlphaFoldDB" id="A0A9P5JTV0"/>
<dbReference type="Proteomes" id="UP000759537">
    <property type="component" value="Unassembled WGS sequence"/>
</dbReference>
<dbReference type="Gene3D" id="3.40.50.300">
    <property type="entry name" value="P-loop containing nucleotide triphosphate hydrolases"/>
    <property type="match status" value="1"/>
</dbReference>
<keyword evidence="5" id="KW-1185">Reference proteome</keyword>
<name>A0A9P5JTV0_9AGAM</name>
<dbReference type="SMART" id="SM00248">
    <property type="entry name" value="ANK"/>
    <property type="match status" value="7"/>
</dbReference>
<evidence type="ECO:0000313" key="5">
    <source>
        <dbReference type="Proteomes" id="UP000759537"/>
    </source>
</evidence>
<dbReference type="Gene3D" id="1.20.5.2280">
    <property type="match status" value="1"/>
</dbReference>
<dbReference type="SUPFAM" id="SSF48403">
    <property type="entry name" value="Ankyrin repeat"/>
    <property type="match status" value="1"/>
</dbReference>
<sequence>MSYTHPTATKTATSSSNFQPIFDNALKEYQRRTKKDLLTHPLAAQLQACDSPSSILLLLQQQVQDLDRSQNINDGLTKWLDPTVNLLYALSDTLGEGVGLVFSPAKAIFTGVGVLLLAAKDVRAGQEALVDIFKRIETFLRRLEIYTSVPTNEEMADTITTIMVEVLGILAIATKEIGQGRTKKYLKKLVGRTEIEDALKRLDTLTQEEGRMATAQVLKVTHTVDERVMGVMDKVLVVDNRVAGVDNRVAVVDDRVTSVDDRVKAVNDKVAEVIDDGKQARVVFQQTATDVDQVKRNQLRHDLRGWLSPPDPSTNHKIACDVHHKGTATWFFQGNIYNEWKSTPSLLWIHGKPGSGKSILCSTIIEDIQVMCDAGQASMGYFYFDFRDISKQHWRDLVPSLLTQLSARLGPRCDILSQMLSLPDQRPVYLIMDALDECSNISGIPSPRDKVLRLVKELVDLHVPNLHICVTSRPEVDIRDVLEPLTPRRVSLHDQSGQKEDIEAYVRSVVYSDLEPIMRRWRKEDKEFVIETLSNQADGMFRWVFCQLEALRHCLPPSVRHTLRELPETLDEMYEHILKEIKKPNRGHARRVLECLVVAIRPLRVAELAEVLAVDFDDEEGIPKLKPDWRWEDREQALLIACSSLISIIETGNSRVVQFSHFSVKEYLTSSRLTAASGEVSNYHIDLAPAHTTLAQACLGALLWPQTHYDVEGHTPSDHPLAHYAAQHWTTHTTQFEYVSSRLQKGMEYLFDPDKPHFEVWCTLYDIDTRPEWGTTFHSFAPLNTSAAAPLYYAALCGFHDLVEHLIIKSPQDVNANGGYYLRPLVAALARKHFQTAELLRHNGADPHCRGSGMRTPLHSAASSGDLEVVQKLIQYGADISAKDLEECTPLYIASQGRSLKNGFVSRLLLERGADVNARAKNGSTPLHQAFIFGALEVARVLLEHGADVNARQKDGRTPLHRFNNMSILPGAVGVARLLLERGADVNARAKDGLTPLHAASSFAELAAVRLLLEHGADVKAEDNHGRTSLHAAEERDEWRKLDRDEVRKLLLEYKAK</sequence>
<dbReference type="SUPFAM" id="SSF52540">
    <property type="entry name" value="P-loop containing nucleoside triphosphate hydrolases"/>
    <property type="match status" value="1"/>
</dbReference>
<dbReference type="Pfam" id="PF12796">
    <property type="entry name" value="Ank_2"/>
    <property type="match status" value="2"/>
</dbReference>
<evidence type="ECO:0000259" key="3">
    <source>
        <dbReference type="PROSITE" id="PS50837"/>
    </source>
</evidence>